<sequence length="299" mass="33906">MVRRPALELIRYLKATDFSQPAVRYMLYGKVGSGKSLSLCHVLHYCHAQGWLIVHLPDAHLLVKNCKELMASSQGAERWDQPLEASVWLKGFRDSNKHFLSQIRTQQRYVWSKREATEAGSLLGEMVDQGLTRVKTSSDVVGAVLTELKAQSGGGAFRLLVAVDGVNALWGRSTIKKEDKSFVLPEELTLVQNFRKMLRNDWAGGAIVTSVSQTGSLFTPKTMYLPQAILGKAGFDALDPFIPVLVPQYSEKEFESCYQYYIDRRWLQHEKAYTEEGKTEILFLCNYNPREMEKICAFL</sequence>
<dbReference type="Proteomes" id="UP000770717">
    <property type="component" value="Unassembled WGS sequence"/>
</dbReference>
<gene>
    <name evidence="8" type="ORF">GDO78_022524</name>
</gene>
<evidence type="ECO:0000256" key="1">
    <source>
        <dbReference type="ARBA" id="ARBA00004173"/>
    </source>
</evidence>
<evidence type="ECO:0000256" key="3">
    <source>
        <dbReference type="ARBA" id="ARBA00022946"/>
    </source>
</evidence>
<accession>A0A8J6B829</accession>
<dbReference type="PRINTS" id="PR01716">
    <property type="entry name" value="DEATHASSOCP3"/>
</dbReference>
<dbReference type="AlphaFoldDB" id="A0A8J6B829"/>
<dbReference type="OrthoDB" id="274828at2759"/>
<dbReference type="PANTHER" id="PTHR12810">
    <property type="entry name" value="MITOCHONDRIAL 28S RIBOSOMAL PROTEIN S29"/>
    <property type="match status" value="1"/>
</dbReference>
<comment type="similarity">
    <text evidence="2">Belongs to the mitochondrion-specific ribosomal protein mS29 family.</text>
</comment>
<dbReference type="InterPro" id="IPR008092">
    <property type="entry name" value="Ribosomal_mS29_met"/>
</dbReference>
<keyword evidence="4" id="KW-0689">Ribosomal protein</keyword>
<organism evidence="8 9">
    <name type="scientific">Eleutherodactylus coqui</name>
    <name type="common">Puerto Rican coqui</name>
    <dbReference type="NCBI Taxonomy" id="57060"/>
    <lineage>
        <taxon>Eukaryota</taxon>
        <taxon>Metazoa</taxon>
        <taxon>Chordata</taxon>
        <taxon>Craniata</taxon>
        <taxon>Vertebrata</taxon>
        <taxon>Euteleostomi</taxon>
        <taxon>Amphibia</taxon>
        <taxon>Batrachia</taxon>
        <taxon>Anura</taxon>
        <taxon>Neobatrachia</taxon>
        <taxon>Hyloidea</taxon>
        <taxon>Eleutherodactylidae</taxon>
        <taxon>Eleutherodactylinae</taxon>
        <taxon>Eleutherodactylus</taxon>
        <taxon>Eleutherodactylus</taxon>
    </lineage>
</organism>
<protein>
    <recommendedName>
        <fullName evidence="7">Small ribosomal subunit protein mS29</fullName>
    </recommendedName>
</protein>
<dbReference type="GO" id="GO:0005763">
    <property type="term" value="C:mitochondrial small ribosomal subunit"/>
    <property type="evidence" value="ECO:0007669"/>
    <property type="project" value="TreeGrafter"/>
</dbReference>
<keyword evidence="9" id="KW-1185">Reference proteome</keyword>
<dbReference type="GO" id="GO:0003735">
    <property type="term" value="F:structural constituent of ribosome"/>
    <property type="evidence" value="ECO:0007669"/>
    <property type="project" value="TreeGrafter"/>
</dbReference>
<dbReference type="InterPro" id="IPR019368">
    <property type="entry name" value="Ribosomal_mS29"/>
</dbReference>
<dbReference type="PANTHER" id="PTHR12810:SF0">
    <property type="entry name" value="SMALL RIBOSOMAL SUBUNIT PROTEIN MS29"/>
    <property type="match status" value="1"/>
</dbReference>
<keyword evidence="6" id="KW-0687">Ribonucleoprotein</keyword>
<keyword evidence="3" id="KW-0809">Transit peptide</keyword>
<proteinExistence type="inferred from homology"/>
<comment type="subcellular location">
    <subcellularLocation>
        <location evidence="1">Mitochondrion</location>
    </subcellularLocation>
</comment>
<reference evidence="8" key="1">
    <citation type="thesis" date="2020" institute="ProQuest LLC" country="789 East Eisenhower Parkway, Ann Arbor, MI, USA">
        <title>Comparative Genomics and Chromosome Evolution.</title>
        <authorList>
            <person name="Mudd A.B."/>
        </authorList>
    </citation>
    <scope>NUCLEOTIDE SEQUENCE</scope>
    <source>
        <strain evidence="8">HN-11 Male</strain>
        <tissue evidence="8">Kidney and liver</tissue>
    </source>
</reference>
<evidence type="ECO:0000256" key="4">
    <source>
        <dbReference type="ARBA" id="ARBA00022980"/>
    </source>
</evidence>
<keyword evidence="5" id="KW-0496">Mitochondrion</keyword>
<evidence type="ECO:0000256" key="5">
    <source>
        <dbReference type="ARBA" id="ARBA00023128"/>
    </source>
</evidence>
<evidence type="ECO:0000313" key="8">
    <source>
        <dbReference type="EMBL" id="KAG9463056.1"/>
    </source>
</evidence>
<comment type="caution">
    <text evidence="8">The sequence shown here is derived from an EMBL/GenBank/DDBJ whole genome shotgun (WGS) entry which is preliminary data.</text>
</comment>
<evidence type="ECO:0000256" key="6">
    <source>
        <dbReference type="ARBA" id="ARBA00023274"/>
    </source>
</evidence>
<dbReference type="Pfam" id="PF10236">
    <property type="entry name" value="DAP3"/>
    <property type="match status" value="1"/>
</dbReference>
<dbReference type="GO" id="GO:0006915">
    <property type="term" value="P:apoptotic process"/>
    <property type="evidence" value="ECO:0007669"/>
    <property type="project" value="InterPro"/>
</dbReference>
<evidence type="ECO:0000313" key="9">
    <source>
        <dbReference type="Proteomes" id="UP000770717"/>
    </source>
</evidence>
<name>A0A8J6B829_ELECQ</name>
<evidence type="ECO:0000256" key="7">
    <source>
        <dbReference type="ARBA" id="ARBA00035140"/>
    </source>
</evidence>
<evidence type="ECO:0000256" key="2">
    <source>
        <dbReference type="ARBA" id="ARBA00009863"/>
    </source>
</evidence>
<dbReference type="EMBL" id="WNTK01008249">
    <property type="protein sequence ID" value="KAG9463056.1"/>
    <property type="molecule type" value="Genomic_DNA"/>
</dbReference>